<organism evidence="1 2">
    <name type="scientific">Melastoma candidum</name>
    <dbReference type="NCBI Taxonomy" id="119954"/>
    <lineage>
        <taxon>Eukaryota</taxon>
        <taxon>Viridiplantae</taxon>
        <taxon>Streptophyta</taxon>
        <taxon>Embryophyta</taxon>
        <taxon>Tracheophyta</taxon>
        <taxon>Spermatophyta</taxon>
        <taxon>Magnoliopsida</taxon>
        <taxon>eudicotyledons</taxon>
        <taxon>Gunneridae</taxon>
        <taxon>Pentapetalae</taxon>
        <taxon>rosids</taxon>
        <taxon>malvids</taxon>
        <taxon>Myrtales</taxon>
        <taxon>Melastomataceae</taxon>
        <taxon>Melastomatoideae</taxon>
        <taxon>Melastomateae</taxon>
        <taxon>Melastoma</taxon>
    </lineage>
</organism>
<evidence type="ECO:0000313" key="1">
    <source>
        <dbReference type="EMBL" id="KAI4303466.1"/>
    </source>
</evidence>
<dbReference type="EMBL" id="CM042891">
    <property type="protein sequence ID" value="KAI4303466.1"/>
    <property type="molecule type" value="Genomic_DNA"/>
</dbReference>
<dbReference type="Proteomes" id="UP001057402">
    <property type="component" value="Chromosome 12"/>
</dbReference>
<sequence>MDWIEAWLDDESIFPQKLLVNIIAFVSAEVASNSDATKELHSLQTSKRLSRQYLNVYFCVYAYMYHNHFQKIASLKEEAHLNTCFKHFILLSRVNCFNMLVTIHFFLSGIHKFLLCLCFI</sequence>
<keyword evidence="2" id="KW-1185">Reference proteome</keyword>
<comment type="caution">
    <text evidence="1">The sequence shown here is derived from an EMBL/GenBank/DDBJ whole genome shotgun (WGS) entry which is preliminary data.</text>
</comment>
<accession>A0ACB9L208</accession>
<gene>
    <name evidence="1" type="ORF">MLD38_039090</name>
</gene>
<proteinExistence type="predicted"/>
<reference evidence="2" key="1">
    <citation type="journal article" date="2023" name="Front. Plant Sci.">
        <title>Chromosomal-level genome assembly of Melastoma candidum provides insights into trichome evolution.</title>
        <authorList>
            <person name="Zhong Y."/>
            <person name="Wu W."/>
            <person name="Sun C."/>
            <person name="Zou P."/>
            <person name="Liu Y."/>
            <person name="Dai S."/>
            <person name="Zhou R."/>
        </authorList>
    </citation>
    <scope>NUCLEOTIDE SEQUENCE [LARGE SCALE GENOMIC DNA]</scope>
</reference>
<name>A0ACB9L208_9MYRT</name>
<evidence type="ECO:0000313" key="2">
    <source>
        <dbReference type="Proteomes" id="UP001057402"/>
    </source>
</evidence>
<protein>
    <submittedName>
        <fullName evidence="1">Uncharacterized protein</fullName>
    </submittedName>
</protein>